<gene>
    <name evidence="2" type="ORF">COW49_03375</name>
</gene>
<evidence type="ECO:0000313" key="2">
    <source>
        <dbReference type="EMBL" id="PIV86793.1"/>
    </source>
</evidence>
<dbReference type="InterPro" id="IPR027417">
    <property type="entry name" value="P-loop_NTPase"/>
</dbReference>
<dbReference type="InterPro" id="IPR007694">
    <property type="entry name" value="DNA_helicase_DnaB-like_C"/>
</dbReference>
<reference evidence="3" key="1">
    <citation type="submission" date="2017-09" db="EMBL/GenBank/DDBJ databases">
        <title>Depth-based differentiation of microbial function through sediment-hosted aquifers and enrichment of novel symbionts in the deep terrestrial subsurface.</title>
        <authorList>
            <person name="Probst A.J."/>
            <person name="Ladd B."/>
            <person name="Jarett J.K."/>
            <person name="Geller-Mcgrath D.E."/>
            <person name="Sieber C.M.K."/>
            <person name="Emerson J.B."/>
            <person name="Anantharaman K."/>
            <person name="Thomas B.C."/>
            <person name="Malmstrom R."/>
            <person name="Stieglmeier M."/>
            <person name="Klingl A."/>
            <person name="Woyke T."/>
            <person name="Ryan C.M."/>
            <person name="Banfield J.F."/>
        </authorList>
    </citation>
    <scope>NUCLEOTIDE SEQUENCE [LARGE SCALE GENOMIC DNA]</scope>
</reference>
<dbReference type="GO" id="GO:0006260">
    <property type="term" value="P:DNA replication"/>
    <property type="evidence" value="ECO:0007669"/>
    <property type="project" value="InterPro"/>
</dbReference>
<evidence type="ECO:0000259" key="1">
    <source>
        <dbReference type="Pfam" id="PF03796"/>
    </source>
</evidence>
<name>A0A2M7FBF9_9BACT</name>
<dbReference type="SUPFAM" id="SSF52540">
    <property type="entry name" value="P-loop containing nucleoside triphosphate hydrolases"/>
    <property type="match status" value="1"/>
</dbReference>
<proteinExistence type="predicted"/>
<dbReference type="AlphaFoldDB" id="A0A2M7FBF9"/>
<comment type="caution">
    <text evidence="2">The sequence shown here is derived from an EMBL/GenBank/DDBJ whole genome shotgun (WGS) entry which is preliminary data.</text>
</comment>
<feature type="domain" description="SF4 helicase" evidence="1">
    <location>
        <begin position="33"/>
        <end position="265"/>
    </location>
</feature>
<dbReference type="GO" id="GO:0003678">
    <property type="term" value="F:DNA helicase activity"/>
    <property type="evidence" value="ECO:0007669"/>
    <property type="project" value="InterPro"/>
</dbReference>
<dbReference type="GO" id="GO:0005829">
    <property type="term" value="C:cytosol"/>
    <property type="evidence" value="ECO:0007669"/>
    <property type="project" value="TreeGrafter"/>
</dbReference>
<evidence type="ECO:0000313" key="3">
    <source>
        <dbReference type="Proteomes" id="UP000228497"/>
    </source>
</evidence>
<dbReference type="EMBL" id="PFFD01000153">
    <property type="protein sequence ID" value="PIV86793.1"/>
    <property type="molecule type" value="Genomic_DNA"/>
</dbReference>
<dbReference type="Pfam" id="PF03796">
    <property type="entry name" value="DnaB_C"/>
    <property type="match status" value="1"/>
</dbReference>
<dbReference type="PANTHER" id="PTHR30153:SF2">
    <property type="entry name" value="REPLICATIVE DNA HELICASE"/>
    <property type="match status" value="1"/>
</dbReference>
<sequence length="302" mass="34085">MTSTTKLVDVLKERRDNLKEWIKEPDLHKPISFGIPEIDAMIFGGAPREPFYFALIGSAKQGKTTIELNLALNFCAISGESTALYMLEENRRQIADRVFARSSDLVSRSKLFQLALGDEEFIEMERTIDDFEDTKFYVNDSLNNITAILADAESIGVKRIVIDNFQLMTGGGGMDERTRLVAQSQMIMRARQRGLTTFLVSQGNDKGESFGSKQVQMDADLVIGITSVRTDENDKKSEIMTNMRRLKVTQSRFSPQGEECTIYFDGNHSRILQVPIKKPENIEFPGHIINELLAATDSKREN</sequence>
<dbReference type="Proteomes" id="UP000228497">
    <property type="component" value="Unassembled WGS sequence"/>
</dbReference>
<dbReference type="PANTHER" id="PTHR30153">
    <property type="entry name" value="REPLICATIVE DNA HELICASE DNAB"/>
    <property type="match status" value="1"/>
</dbReference>
<dbReference type="GO" id="GO:0005524">
    <property type="term" value="F:ATP binding"/>
    <property type="evidence" value="ECO:0007669"/>
    <property type="project" value="InterPro"/>
</dbReference>
<dbReference type="Gene3D" id="3.40.50.300">
    <property type="entry name" value="P-loop containing nucleotide triphosphate hydrolases"/>
    <property type="match status" value="1"/>
</dbReference>
<protein>
    <recommendedName>
        <fullName evidence="1">SF4 helicase domain-containing protein</fullName>
    </recommendedName>
</protein>
<organism evidence="2 3">
    <name type="scientific">Candidatus Kaiserbacteria bacterium CG17_big_fil_post_rev_8_21_14_2_50_51_7</name>
    <dbReference type="NCBI Taxonomy" id="1974613"/>
    <lineage>
        <taxon>Bacteria</taxon>
        <taxon>Candidatus Kaiseribacteriota</taxon>
    </lineage>
</organism>
<accession>A0A2M7FBF9</accession>